<keyword evidence="5" id="KW-0547">Nucleotide-binding</keyword>
<dbReference type="GO" id="GO:0055085">
    <property type="term" value="P:transmembrane transport"/>
    <property type="evidence" value="ECO:0007669"/>
    <property type="project" value="UniProtKB-ARBA"/>
</dbReference>
<evidence type="ECO:0000256" key="3">
    <source>
        <dbReference type="ARBA" id="ARBA00022448"/>
    </source>
</evidence>
<evidence type="ECO:0000256" key="5">
    <source>
        <dbReference type="ARBA" id="ARBA00022741"/>
    </source>
</evidence>
<feature type="domain" description="ABC transporter" evidence="8">
    <location>
        <begin position="20"/>
        <end position="269"/>
    </location>
</feature>
<dbReference type="SUPFAM" id="SSF52540">
    <property type="entry name" value="P-loop containing nucleoside triphosphate hydrolases"/>
    <property type="match status" value="1"/>
</dbReference>
<keyword evidence="7" id="KW-0472">Membrane</keyword>
<dbReference type="AlphaFoldDB" id="A0AAU7J969"/>
<keyword evidence="3" id="KW-0813">Transport</keyword>
<dbReference type="PROSITE" id="PS00211">
    <property type="entry name" value="ABC_TRANSPORTER_1"/>
    <property type="match status" value="1"/>
</dbReference>
<dbReference type="PANTHER" id="PTHR43297">
    <property type="entry name" value="OLIGOPEPTIDE TRANSPORT ATP-BINDING PROTEIN APPD"/>
    <property type="match status" value="1"/>
</dbReference>
<accession>A0AAU7J969</accession>
<comment type="subcellular location">
    <subcellularLocation>
        <location evidence="1">Cell inner membrane</location>
        <topology evidence="1">Peripheral membrane protein</topology>
    </subcellularLocation>
</comment>
<evidence type="ECO:0000259" key="8">
    <source>
        <dbReference type="PROSITE" id="PS50893"/>
    </source>
</evidence>
<dbReference type="NCBIfam" id="TIGR01727">
    <property type="entry name" value="oligo_HPY"/>
    <property type="match status" value="1"/>
</dbReference>
<proteinExistence type="inferred from homology"/>
<dbReference type="InterPro" id="IPR003439">
    <property type="entry name" value="ABC_transporter-like_ATP-bd"/>
</dbReference>
<dbReference type="Gene3D" id="3.40.50.300">
    <property type="entry name" value="P-loop containing nucleotide triphosphate hydrolases"/>
    <property type="match status" value="1"/>
</dbReference>
<dbReference type="PROSITE" id="PS50893">
    <property type="entry name" value="ABC_TRANSPORTER_2"/>
    <property type="match status" value="1"/>
</dbReference>
<comment type="similarity">
    <text evidence="2">Belongs to the ABC transporter superfamily.</text>
</comment>
<evidence type="ECO:0000256" key="1">
    <source>
        <dbReference type="ARBA" id="ARBA00004417"/>
    </source>
</evidence>
<dbReference type="GO" id="GO:0005524">
    <property type="term" value="F:ATP binding"/>
    <property type="evidence" value="ECO:0007669"/>
    <property type="project" value="UniProtKB-KW"/>
</dbReference>
<dbReference type="CDD" id="cd03257">
    <property type="entry name" value="ABC_NikE_OppD_transporters"/>
    <property type="match status" value="1"/>
</dbReference>
<protein>
    <submittedName>
        <fullName evidence="9">ABC transporter ATP-binding protein</fullName>
    </submittedName>
</protein>
<dbReference type="SMART" id="SM00382">
    <property type="entry name" value="AAA"/>
    <property type="match status" value="1"/>
</dbReference>
<dbReference type="FunFam" id="3.40.50.300:FF:000016">
    <property type="entry name" value="Oligopeptide ABC transporter ATP-binding component"/>
    <property type="match status" value="1"/>
</dbReference>
<dbReference type="InterPro" id="IPR003593">
    <property type="entry name" value="AAA+_ATPase"/>
</dbReference>
<dbReference type="EMBL" id="CP157484">
    <property type="protein sequence ID" value="XBO36913.1"/>
    <property type="molecule type" value="Genomic_DNA"/>
</dbReference>
<gene>
    <name evidence="9" type="ORF">ABEG18_14310</name>
</gene>
<name>A0AAU7J969_9HYPH</name>
<dbReference type="GO" id="GO:0016887">
    <property type="term" value="F:ATP hydrolysis activity"/>
    <property type="evidence" value="ECO:0007669"/>
    <property type="project" value="InterPro"/>
</dbReference>
<dbReference type="GO" id="GO:0015833">
    <property type="term" value="P:peptide transport"/>
    <property type="evidence" value="ECO:0007669"/>
    <property type="project" value="InterPro"/>
</dbReference>
<reference evidence="9" key="1">
    <citation type="submission" date="2024-05" db="EMBL/GenBank/DDBJ databases">
        <authorList>
            <person name="Kim S."/>
            <person name="Heo J."/>
            <person name="Choi H."/>
            <person name="Choi Y."/>
            <person name="Kwon S.-W."/>
            <person name="Kim Y."/>
        </authorList>
    </citation>
    <scope>NUCLEOTIDE SEQUENCE</scope>
    <source>
        <strain evidence="9">KACC 23698</strain>
    </source>
</reference>
<keyword evidence="4" id="KW-1003">Cell membrane</keyword>
<evidence type="ECO:0000313" key="9">
    <source>
        <dbReference type="EMBL" id="XBO36913.1"/>
    </source>
</evidence>
<dbReference type="RefSeq" id="WP_406853731.1">
    <property type="nucleotide sequence ID" value="NZ_CP157484.1"/>
</dbReference>
<dbReference type="InterPro" id="IPR017871">
    <property type="entry name" value="ABC_transporter-like_CS"/>
</dbReference>
<dbReference type="GO" id="GO:0005886">
    <property type="term" value="C:plasma membrane"/>
    <property type="evidence" value="ECO:0007669"/>
    <property type="project" value="UniProtKB-SubCell"/>
</dbReference>
<dbReference type="PANTHER" id="PTHR43297:SF2">
    <property type="entry name" value="DIPEPTIDE TRANSPORT ATP-BINDING PROTEIN DPPD"/>
    <property type="match status" value="1"/>
</dbReference>
<evidence type="ECO:0000256" key="6">
    <source>
        <dbReference type="ARBA" id="ARBA00022840"/>
    </source>
</evidence>
<evidence type="ECO:0000256" key="2">
    <source>
        <dbReference type="ARBA" id="ARBA00005417"/>
    </source>
</evidence>
<dbReference type="InterPro" id="IPR027417">
    <property type="entry name" value="P-loop_NTPase"/>
</dbReference>
<dbReference type="InterPro" id="IPR013563">
    <property type="entry name" value="Oligopep_ABC_C"/>
</dbReference>
<dbReference type="Pfam" id="PF08352">
    <property type="entry name" value="oligo_HPY"/>
    <property type="match status" value="1"/>
</dbReference>
<dbReference type="Pfam" id="PF00005">
    <property type="entry name" value="ABC_tran"/>
    <property type="match status" value="1"/>
</dbReference>
<sequence>MSVMETPAGSAATSAAEPMLSVEDLRVAFDTSRGVVRAVDGVDLSLAAGDVLGLVGESGSGKSVTMRAILRLLRSNARATGRVMWRGQDLLAAPERRLREIRGREIAVIFQEPMTALNPVLTIGAQIDESLVAHTALDEAARRRRARELLDLVGISSPELRLASYPHEFSGGMRQRAMIAISLAAEPRLLLADEPTTALDVTIQDQILKLLVRLTQDLGMAMILVTHDLGVVAETCGRVSVMYAGRVVETGPVETIFAHPRHAYTDALLRSMPHGLAARQPLTPIPGQPPRLDRPIEGCPFAPRCSFVEERCSRIAPPFAEVAPDHRAACWAADRLAAREMGA</sequence>
<dbReference type="InterPro" id="IPR050388">
    <property type="entry name" value="ABC_Ni/Peptide_Import"/>
</dbReference>
<evidence type="ECO:0000256" key="7">
    <source>
        <dbReference type="ARBA" id="ARBA00023136"/>
    </source>
</evidence>
<organism evidence="9">
    <name type="scientific">Alsobacter sp. KACC 23698</name>
    <dbReference type="NCBI Taxonomy" id="3149229"/>
    <lineage>
        <taxon>Bacteria</taxon>
        <taxon>Pseudomonadati</taxon>
        <taxon>Pseudomonadota</taxon>
        <taxon>Alphaproteobacteria</taxon>
        <taxon>Hyphomicrobiales</taxon>
        <taxon>Alsobacteraceae</taxon>
        <taxon>Alsobacter</taxon>
    </lineage>
</organism>
<keyword evidence="6 9" id="KW-0067">ATP-binding</keyword>
<evidence type="ECO:0000256" key="4">
    <source>
        <dbReference type="ARBA" id="ARBA00022475"/>
    </source>
</evidence>